<evidence type="ECO:0000313" key="1">
    <source>
        <dbReference type="EMBL" id="MET2829189.1"/>
    </source>
</evidence>
<sequence length="88" mass="9624">MSETRIDGLDDVSVWDGADPDLVAQKAIELYGADALTAAAHCGLSANFDGRERDFRFWVKVFRLLGSGQPALRPPQQTYLAAIAEPLF</sequence>
<reference evidence="1 2" key="1">
    <citation type="submission" date="2024-06" db="EMBL/GenBank/DDBJ databases">
        <authorList>
            <person name="Kim D.-U."/>
        </authorList>
    </citation>
    <scope>NUCLEOTIDE SEQUENCE [LARGE SCALE GENOMIC DNA]</scope>
    <source>
        <strain evidence="1 2">KACC15460</strain>
    </source>
</reference>
<dbReference type="EMBL" id="JBEWSZ010000001">
    <property type="protein sequence ID" value="MET2829189.1"/>
    <property type="molecule type" value="Genomic_DNA"/>
</dbReference>
<organism evidence="1 2">
    <name type="scientific">Mesorhizobium shangrilense</name>
    <dbReference type="NCBI Taxonomy" id="460060"/>
    <lineage>
        <taxon>Bacteria</taxon>
        <taxon>Pseudomonadati</taxon>
        <taxon>Pseudomonadota</taxon>
        <taxon>Alphaproteobacteria</taxon>
        <taxon>Hyphomicrobiales</taxon>
        <taxon>Phyllobacteriaceae</taxon>
        <taxon>Mesorhizobium</taxon>
    </lineage>
</organism>
<accession>A0ABV2DH37</accession>
<dbReference type="Proteomes" id="UP001548832">
    <property type="component" value="Unassembled WGS sequence"/>
</dbReference>
<name>A0ABV2DH37_9HYPH</name>
<protein>
    <submittedName>
        <fullName evidence="1">Uncharacterized protein</fullName>
    </submittedName>
</protein>
<comment type="caution">
    <text evidence="1">The sequence shown here is derived from an EMBL/GenBank/DDBJ whole genome shotgun (WGS) entry which is preliminary data.</text>
</comment>
<keyword evidence="2" id="KW-1185">Reference proteome</keyword>
<dbReference type="RefSeq" id="WP_354461150.1">
    <property type="nucleotide sequence ID" value="NZ_JBEWSZ010000001.1"/>
</dbReference>
<proteinExistence type="predicted"/>
<evidence type="ECO:0000313" key="2">
    <source>
        <dbReference type="Proteomes" id="UP001548832"/>
    </source>
</evidence>
<gene>
    <name evidence="1" type="ORF">ABVQ20_19590</name>
</gene>